<feature type="coiled-coil region" evidence="5">
    <location>
        <begin position="700"/>
        <end position="734"/>
    </location>
</feature>
<feature type="compositionally biased region" description="Basic residues" evidence="6">
    <location>
        <begin position="1"/>
        <end position="11"/>
    </location>
</feature>
<accession>A0A9C6WZ27</accession>
<dbReference type="FunFam" id="6.10.140.2220:FF:000022">
    <property type="entry name" value="Leucine-rich repeat-containing protein"/>
    <property type="match status" value="1"/>
</dbReference>
<dbReference type="GO" id="GO:0005768">
    <property type="term" value="C:endosome"/>
    <property type="evidence" value="ECO:0007669"/>
    <property type="project" value="TreeGrafter"/>
</dbReference>
<evidence type="ECO:0000256" key="6">
    <source>
        <dbReference type="SAM" id="MobiDB-lite"/>
    </source>
</evidence>
<evidence type="ECO:0000256" key="3">
    <source>
        <dbReference type="ARBA" id="ARBA00022833"/>
    </source>
</evidence>
<dbReference type="PANTHER" id="PTHR23030:SF30">
    <property type="entry name" value="TYROSINE-PROTEIN PHOSPHATASE NON-RECEPTOR TYPE 23"/>
    <property type="match status" value="1"/>
</dbReference>
<proteinExistence type="predicted"/>
<dbReference type="SUPFAM" id="SSF144232">
    <property type="entry name" value="HIT/MYND zinc finger-like"/>
    <property type="match status" value="1"/>
</dbReference>
<feature type="compositionally biased region" description="Polar residues" evidence="6">
    <location>
        <begin position="1098"/>
        <end position="1110"/>
    </location>
</feature>
<feature type="compositionally biased region" description="Basic and acidic residues" evidence="6">
    <location>
        <begin position="451"/>
        <end position="465"/>
    </location>
</feature>
<evidence type="ECO:0000259" key="7">
    <source>
        <dbReference type="PROSITE" id="PS50865"/>
    </source>
</evidence>
<feature type="region of interest" description="Disordered" evidence="6">
    <location>
        <begin position="955"/>
        <end position="987"/>
    </location>
</feature>
<evidence type="ECO:0000256" key="5">
    <source>
        <dbReference type="SAM" id="Coils"/>
    </source>
</evidence>
<feature type="compositionally biased region" description="Low complexity" evidence="6">
    <location>
        <begin position="217"/>
        <end position="227"/>
    </location>
</feature>
<feature type="compositionally biased region" description="Low complexity" evidence="6">
    <location>
        <begin position="30"/>
        <end position="56"/>
    </location>
</feature>
<dbReference type="GO" id="GO:0008270">
    <property type="term" value="F:zinc ion binding"/>
    <property type="evidence" value="ECO:0007669"/>
    <property type="project" value="UniProtKB-KW"/>
</dbReference>
<dbReference type="Proteomes" id="UP000504606">
    <property type="component" value="Unplaced"/>
</dbReference>
<sequence length="1385" mass="146780">MHRGSPPRRKPERAATLPSGASRKPHRRPPGSAGSAAGAAPAPSAARGRASGASSRRAPKPRRSRIKQSASALPRAPRPPRPQEPFTLADVLPTWRPTPKDTFPKDLRRADNVLLALGLKPANSRVAETFFRTAFAGRGRMHGIMEGPGEELTVAAIATEGLDDGHPHLNGVSTALLENGAPSPPAASKDTASVSPAAAGDATPGQPSPPVSPPAASPAASTSAPSSPVAPPPPASPPLDKKEASPPAVSSPPPAASPPAVASAPEEAFPLASAFPAEEASPAEASPPAAPATPSSDHGADDGDADASATKEEAPAETVVASPTVTDDASPEVETANTEAIDAVKDEEEKPEEQATLDEVSDNLTPIDDSNSAIDDVDEAEACGKPTDESKEKSDEEIRNEDEVLNEISKDCVEKPSESVLCKNIINGDVSVKVELESLGNSGEIPNLSDVQKEMGLENDAHQDEEACGSSESETSTRDNVSGGSEDFRMDVDLPSTDVKAEVIEDQEKSTDSGIVSEQQPSRKITQKRSSGEDLSENQAKKQCLPDIVCGDANALDLSGIKKKDIKEPKIALKPQSLLLSKLQGFTDLEKSKKEVYRSDDSALRLGESVPLKTSRRRSSREEKDSRPSNYQRRTGESNATRVLDRDQVLREMRTRVRSSYKERERAAKEENSLLRDLLEPERDTLMTDFVEAATQNGGITELDRVSSSLEAEIRQLTVEINAKEAEWNDLIRKKKMKEELALRVRRRKQVLTLTGDMEEDLVRRNSYEDESRAESKRDSHLDSRIERRQDSYREVTSKTGEELLAAALRLGSRNVEDYHHRNSSSSPLAVRIQARANELLTERKSSGPLPGLSHMQTPSLLQSQLTKPTEIPPSSSQSQFLLQHLQRQRVLMGAVSSTGSACRLSPSVSLSAISTPTSTSSALNASLPSAAVHKNLSRAEKQLNAATASRIQRPILPKPSTATSGGHVVSDSSPDGSGKGIIGEGRQGPIIDVQSIIADYRSQHPENVPRRGRRMKSSGMVSDSILAGARPGSSSGGGLLSMSLPALGSGAHVRTGSSGSLHGGAPVDLSELGFVLSSGAGSDGPSRPSSTESSLSGAPSQINPETGSGMSFKDVLVQFAKMTNANDHNSLSNQSALLARPPPPPYPEVTLHPVVATASVPSPVPATSTPTSSLLHGILTKPNTQSSGSGSQSHAKPATFSPTLARLLTAPERSSSSAHHNSSASVLPHYQTPTASSYGTAGPVLLSDLLSGGSSKKARSELTITPVSASAAASYALQNSSSNIRLKRNNVVVLDGEDGGDEGDVDTDSDERRLVIDEGDNMENGESPETDGRLDRSKNAVPHCQGCNERDAEFVCAGCQRQWYCSRECQIAAWDEHSEQCFPA</sequence>
<feature type="compositionally biased region" description="Low complexity" evidence="6">
    <location>
        <begin position="1163"/>
        <end position="1174"/>
    </location>
</feature>
<feature type="region of interest" description="Disordered" evidence="6">
    <location>
        <begin position="1163"/>
        <end position="1198"/>
    </location>
</feature>
<feature type="compositionally biased region" description="Low complexity" evidence="6">
    <location>
        <begin position="1084"/>
        <end position="1097"/>
    </location>
</feature>
<feature type="compositionally biased region" description="Gly residues" evidence="6">
    <location>
        <begin position="978"/>
        <end position="987"/>
    </location>
</feature>
<evidence type="ECO:0000256" key="4">
    <source>
        <dbReference type="PROSITE-ProRule" id="PRU00134"/>
    </source>
</evidence>
<feature type="region of interest" description="Disordered" evidence="6">
    <location>
        <begin position="1318"/>
        <end position="1339"/>
    </location>
</feature>
<feature type="compositionally biased region" description="Polar residues" evidence="6">
    <location>
        <begin position="362"/>
        <end position="373"/>
    </location>
</feature>
<feature type="compositionally biased region" description="Basic and acidic residues" evidence="6">
    <location>
        <begin position="386"/>
        <end position="397"/>
    </location>
</feature>
<feature type="compositionally biased region" description="Pro residues" evidence="6">
    <location>
        <begin position="206"/>
        <end position="216"/>
    </location>
</feature>
<keyword evidence="5" id="KW-0175">Coiled coil</keyword>
<evidence type="ECO:0000256" key="2">
    <source>
        <dbReference type="ARBA" id="ARBA00022771"/>
    </source>
</evidence>
<dbReference type="PANTHER" id="PTHR23030">
    <property type="entry name" value="PCD6 INTERACTING PROTEIN-RELATED"/>
    <property type="match status" value="1"/>
</dbReference>
<feature type="compositionally biased region" description="Polar residues" evidence="6">
    <location>
        <begin position="470"/>
        <end position="483"/>
    </location>
</feature>
<feature type="region of interest" description="Disordered" evidence="6">
    <location>
        <begin position="1077"/>
        <end position="1110"/>
    </location>
</feature>
<evidence type="ECO:0000313" key="9">
    <source>
        <dbReference type="RefSeq" id="XP_052125194.1"/>
    </source>
</evidence>
<dbReference type="OrthoDB" id="432970at2759"/>
<feature type="compositionally biased region" description="Acidic residues" evidence="6">
    <location>
        <begin position="1318"/>
        <end position="1330"/>
    </location>
</feature>
<protein>
    <submittedName>
        <fullName evidence="9">Activating transcription factor 7-interacting protein 1 isoform X1</fullName>
    </submittedName>
</protein>
<dbReference type="Gene3D" id="6.10.140.2220">
    <property type="match status" value="1"/>
</dbReference>
<keyword evidence="2 4" id="KW-0863">Zinc-finger</keyword>
<feature type="region of interest" description="Disordered" evidence="6">
    <location>
        <begin position="607"/>
        <end position="640"/>
    </location>
</feature>
<feature type="region of interest" description="Disordered" evidence="6">
    <location>
        <begin position="765"/>
        <end position="797"/>
    </location>
</feature>
<feature type="compositionally biased region" description="Polar residues" evidence="6">
    <location>
        <begin position="512"/>
        <end position="524"/>
    </location>
</feature>
<keyword evidence="3" id="KW-0862">Zinc</keyword>
<feature type="region of interest" description="Disordered" evidence="6">
    <location>
        <begin position="1"/>
        <end position="103"/>
    </location>
</feature>
<dbReference type="RefSeq" id="XP_052125194.1">
    <property type="nucleotide sequence ID" value="XM_052269234.1"/>
</dbReference>
<dbReference type="PROSITE" id="PS50865">
    <property type="entry name" value="ZF_MYND_2"/>
    <property type="match status" value="1"/>
</dbReference>
<feature type="compositionally biased region" description="Basic residues" evidence="6">
    <location>
        <begin position="57"/>
        <end position="66"/>
    </location>
</feature>
<feature type="domain" description="MYND-type" evidence="7">
    <location>
        <begin position="1345"/>
        <end position="1382"/>
    </location>
</feature>
<reference evidence="9" key="1">
    <citation type="submission" date="2025-08" db="UniProtKB">
        <authorList>
            <consortium name="RefSeq"/>
        </authorList>
    </citation>
    <scope>IDENTIFICATION</scope>
    <source>
        <tissue evidence="9">Whole organism</tissue>
    </source>
</reference>
<feature type="compositionally biased region" description="Acidic residues" evidence="6">
    <location>
        <begin position="349"/>
        <end position="361"/>
    </location>
</feature>
<feature type="compositionally biased region" description="Pro residues" evidence="6">
    <location>
        <begin position="228"/>
        <end position="237"/>
    </location>
</feature>
<dbReference type="GeneID" id="113212574"/>
<feature type="compositionally biased region" description="Polar residues" evidence="6">
    <location>
        <begin position="630"/>
        <end position="640"/>
    </location>
</feature>
<gene>
    <name evidence="9" type="primary">LOC113212574</name>
</gene>
<name>A0A9C6WZ27_FRAOC</name>
<evidence type="ECO:0000256" key="1">
    <source>
        <dbReference type="ARBA" id="ARBA00022723"/>
    </source>
</evidence>
<feature type="region of interest" description="Disordered" evidence="6">
    <location>
        <begin position="165"/>
        <end position="402"/>
    </location>
</feature>
<feature type="region of interest" description="Disordered" evidence="6">
    <location>
        <begin position="440"/>
        <end position="544"/>
    </location>
</feature>
<organism evidence="8 9">
    <name type="scientific">Frankliniella occidentalis</name>
    <name type="common">Western flower thrips</name>
    <name type="synonym">Euthrips occidentalis</name>
    <dbReference type="NCBI Taxonomy" id="133901"/>
    <lineage>
        <taxon>Eukaryota</taxon>
        <taxon>Metazoa</taxon>
        <taxon>Ecdysozoa</taxon>
        <taxon>Arthropoda</taxon>
        <taxon>Hexapoda</taxon>
        <taxon>Insecta</taxon>
        <taxon>Pterygota</taxon>
        <taxon>Neoptera</taxon>
        <taxon>Paraneoptera</taxon>
        <taxon>Thysanoptera</taxon>
        <taxon>Terebrantia</taxon>
        <taxon>Thripoidea</taxon>
        <taxon>Thripidae</taxon>
        <taxon>Frankliniella</taxon>
    </lineage>
</organism>
<feature type="compositionally biased region" description="Polar residues" evidence="6">
    <location>
        <begin position="961"/>
        <end position="976"/>
    </location>
</feature>
<feature type="compositionally biased region" description="Low complexity" evidence="6">
    <location>
        <begin position="258"/>
        <end position="297"/>
    </location>
</feature>
<feature type="compositionally biased region" description="Polar residues" evidence="6">
    <location>
        <begin position="1182"/>
        <end position="1195"/>
    </location>
</feature>
<dbReference type="InterPro" id="IPR002893">
    <property type="entry name" value="Znf_MYND"/>
</dbReference>
<keyword evidence="8" id="KW-1185">Reference proteome</keyword>
<dbReference type="GO" id="GO:0043328">
    <property type="term" value="P:protein transport to vacuole involved in ubiquitin-dependent protein catabolic process via the multivesicular body sorting pathway"/>
    <property type="evidence" value="ECO:0007669"/>
    <property type="project" value="TreeGrafter"/>
</dbReference>
<feature type="compositionally biased region" description="Basic and acidic residues" evidence="6">
    <location>
        <begin position="499"/>
        <end position="511"/>
    </location>
</feature>
<keyword evidence="1" id="KW-0479">Metal-binding</keyword>
<evidence type="ECO:0000313" key="8">
    <source>
        <dbReference type="Proteomes" id="UP000504606"/>
    </source>
</evidence>
<dbReference type="Pfam" id="PF01753">
    <property type="entry name" value="zf-MYND"/>
    <property type="match status" value="1"/>
</dbReference>